<dbReference type="AlphaFoldDB" id="A0A6L6YLK9"/>
<evidence type="ECO:0000256" key="1">
    <source>
        <dbReference type="ARBA" id="ARBA00001974"/>
    </source>
</evidence>
<dbReference type="PANTHER" id="PTHR43400:SF7">
    <property type="entry name" value="FAD-DEPENDENT OXIDOREDUCTASE 2 FAD BINDING DOMAIN-CONTAINING PROTEIN"/>
    <property type="match status" value="1"/>
</dbReference>
<dbReference type="InterPro" id="IPR050315">
    <property type="entry name" value="FAD-oxidoreductase_2"/>
</dbReference>
<dbReference type="Gene3D" id="3.50.50.60">
    <property type="entry name" value="FAD/NAD(P)-binding domain"/>
    <property type="match status" value="1"/>
</dbReference>
<organism evidence="7 8">
    <name type="scientific">Parasutterella muris</name>
    <dbReference type="NCBI Taxonomy" id="2565572"/>
    <lineage>
        <taxon>Bacteria</taxon>
        <taxon>Pseudomonadati</taxon>
        <taxon>Pseudomonadota</taxon>
        <taxon>Betaproteobacteria</taxon>
        <taxon>Burkholderiales</taxon>
        <taxon>Sutterellaceae</taxon>
        <taxon>Parasutterella</taxon>
    </lineage>
</organism>
<sequence>MFNRRDFLQLSLSAASMPVFSDVYGQIGCPDESVDVLIVGAGGAGLSAAVSCHQHGYRSILVLEKAPSIGGNTLLSSGLFNSVDPERQKLAGVNDSLELFKSQILREGDFKNRPSLVSLFCTRTYETMKWLESLSMSFKSEINEGYGALFPRSHLPVEPHGTGYIKALNNYITNHRIEIRTNSRMLDILRDKETGVVSGCLVEEKNHIRTIRIKEALFLGAGGFAQNNIMCTICDPRLEGLPSTNQPLATGDALVAAIRAGAAVENLEYIECIPGKLPGQKERTVLHLFVGHMIWINREGKRFVAEDSRRDILREALLNQPDRTCFALVDKRGFEFLDKEHRDGIVRSVERGEAYTADTITELAKQLLIPAEMTVETVKKYNQAVDEGTDKEFGKLRLLQHIDTPPFFACPQVMNRHYCVGGVRINERTEVLDFQGKKIPKLYAGGEITSGLHGTNRLGGNGIAEAIVFGREFGKVLGDKFL</sequence>
<evidence type="ECO:0000256" key="5">
    <source>
        <dbReference type="RuleBase" id="RU366062"/>
    </source>
</evidence>
<evidence type="ECO:0000259" key="6">
    <source>
        <dbReference type="Pfam" id="PF00890"/>
    </source>
</evidence>
<dbReference type="SUPFAM" id="SSF56425">
    <property type="entry name" value="Succinate dehydrogenase/fumarate reductase flavoprotein, catalytic domain"/>
    <property type="match status" value="1"/>
</dbReference>
<dbReference type="InterPro" id="IPR003953">
    <property type="entry name" value="FAD-dep_OxRdtase_2_FAD-bd"/>
</dbReference>
<dbReference type="InterPro" id="IPR027477">
    <property type="entry name" value="Succ_DH/fumarate_Rdtase_cat_sf"/>
</dbReference>
<reference evidence="7 8" key="1">
    <citation type="submission" date="2019-12" db="EMBL/GenBank/DDBJ databases">
        <title>Microbes associate with the intestines of laboratory mice.</title>
        <authorList>
            <person name="Navarre W."/>
            <person name="Wong E."/>
        </authorList>
    </citation>
    <scope>NUCLEOTIDE SEQUENCE [LARGE SCALE GENOMIC DNA]</scope>
    <source>
        <strain evidence="7 8">NM82_D38</strain>
    </source>
</reference>
<dbReference type="InterPro" id="IPR010960">
    <property type="entry name" value="Flavocytochrome_c"/>
</dbReference>
<dbReference type="Pfam" id="PF00890">
    <property type="entry name" value="FAD_binding_2"/>
    <property type="match status" value="1"/>
</dbReference>
<evidence type="ECO:0000313" key="7">
    <source>
        <dbReference type="EMBL" id="MVX57648.1"/>
    </source>
</evidence>
<comment type="similarity">
    <text evidence="5">Belongs to the FAD-dependent oxidoreductase 2 family. FRD/SDH subfamily.</text>
</comment>
<dbReference type="GO" id="GO:0016491">
    <property type="term" value="F:oxidoreductase activity"/>
    <property type="evidence" value="ECO:0007669"/>
    <property type="project" value="UniProtKB-KW"/>
</dbReference>
<proteinExistence type="inferred from homology"/>
<dbReference type="Gene3D" id="3.90.700.10">
    <property type="entry name" value="Succinate dehydrogenase/fumarate reductase flavoprotein, catalytic domain"/>
    <property type="match status" value="1"/>
</dbReference>
<name>A0A6L6YLK9_9BURK</name>
<dbReference type="NCBIfam" id="TIGR01813">
    <property type="entry name" value="flavo_cyto_c"/>
    <property type="match status" value="1"/>
</dbReference>
<dbReference type="InterPro" id="IPR036188">
    <property type="entry name" value="FAD/NAD-bd_sf"/>
</dbReference>
<keyword evidence="3 5" id="KW-0274">FAD</keyword>
<dbReference type="RefSeq" id="WP_160336065.1">
    <property type="nucleotide sequence ID" value="NZ_WSRP01000039.1"/>
</dbReference>
<dbReference type="SUPFAM" id="SSF51905">
    <property type="entry name" value="FAD/NAD(P)-binding domain"/>
    <property type="match status" value="1"/>
</dbReference>
<evidence type="ECO:0000313" key="8">
    <source>
        <dbReference type="Proteomes" id="UP000472580"/>
    </source>
</evidence>
<evidence type="ECO:0000256" key="2">
    <source>
        <dbReference type="ARBA" id="ARBA00022630"/>
    </source>
</evidence>
<accession>A0A6L6YLK9</accession>
<keyword evidence="4 5" id="KW-0560">Oxidoreductase</keyword>
<comment type="cofactor">
    <cofactor evidence="1">
        <name>FAD</name>
        <dbReference type="ChEBI" id="CHEBI:57692"/>
    </cofactor>
</comment>
<keyword evidence="8" id="KW-1185">Reference proteome</keyword>
<dbReference type="EMBL" id="WSRP01000039">
    <property type="protein sequence ID" value="MVX57648.1"/>
    <property type="molecule type" value="Genomic_DNA"/>
</dbReference>
<keyword evidence="2 5" id="KW-0285">Flavoprotein</keyword>
<dbReference type="GO" id="GO:0010181">
    <property type="term" value="F:FMN binding"/>
    <property type="evidence" value="ECO:0007669"/>
    <property type="project" value="InterPro"/>
</dbReference>
<evidence type="ECO:0000256" key="4">
    <source>
        <dbReference type="ARBA" id="ARBA00023002"/>
    </source>
</evidence>
<evidence type="ECO:0000256" key="3">
    <source>
        <dbReference type="ARBA" id="ARBA00022827"/>
    </source>
</evidence>
<dbReference type="OrthoDB" id="9813348at2"/>
<gene>
    <name evidence="7" type="ORF">E5987_10645</name>
</gene>
<feature type="domain" description="FAD-dependent oxidoreductase 2 FAD-binding" evidence="6">
    <location>
        <begin position="35"/>
        <end position="463"/>
    </location>
</feature>
<dbReference type="PANTHER" id="PTHR43400">
    <property type="entry name" value="FUMARATE REDUCTASE"/>
    <property type="match status" value="1"/>
</dbReference>
<dbReference type="Proteomes" id="UP000472580">
    <property type="component" value="Unassembled WGS sequence"/>
</dbReference>
<comment type="caution">
    <text evidence="7">The sequence shown here is derived from an EMBL/GenBank/DDBJ whole genome shotgun (WGS) entry which is preliminary data.</text>
</comment>
<protein>
    <submittedName>
        <fullName evidence="7">Flavocytochrome c</fullName>
    </submittedName>
</protein>